<sequence length="342" mass="37817">MDIASHFPPDSTTGLRPAAVFPVIASSSASVWGQQQQPQNRMPTEVQYKKLMYVVQRCWHSGPKQYNPVDLLRLFHTQREAEEAAFHSAKAFQNNSGFKDTKAPQHNNPFVNTWNNNSDGVCATEAYAILTEGIIGGTGNRNSRRGTETCDGRVFGGDAIAYSFAKDAVAPVKANLTNFTLMVELKTLPIGKPTEFSYTTGDFLNDWPTEVILERPDNGFDVTTATNNKRQNDHGNNSGGDINGSAAFDSCWGRTVSGNTSMTDSITHENEEEIENVDGDIVVDCPFEQPTAKRRRTNIEETSATTLLHNGNNNYAGWYSRMLERTVKKGNSDYGNHLGMQF</sequence>
<dbReference type="OrthoDB" id="54561at2759"/>
<proteinExistence type="predicted"/>
<dbReference type="Proteomes" id="UP000095751">
    <property type="component" value="Unassembled WGS sequence"/>
</dbReference>
<dbReference type="AlphaFoldDB" id="A0A1E7F8R9"/>
<keyword evidence="2" id="KW-1185">Reference proteome</keyword>
<dbReference type="KEGG" id="fcy:FRACYDRAFT_241118"/>
<name>A0A1E7F8R9_9STRA</name>
<evidence type="ECO:0000313" key="1">
    <source>
        <dbReference type="EMBL" id="OEU14570.1"/>
    </source>
</evidence>
<reference evidence="1 2" key="1">
    <citation type="submission" date="2016-09" db="EMBL/GenBank/DDBJ databases">
        <title>Extensive genetic diversity and differential bi-allelic expression allows diatom success in the polar Southern Ocean.</title>
        <authorList>
            <consortium name="DOE Joint Genome Institute"/>
            <person name="Mock T."/>
            <person name="Otillar R.P."/>
            <person name="Strauss J."/>
            <person name="Dupont C."/>
            <person name="Frickenhaus S."/>
            <person name="Maumus F."/>
            <person name="Mcmullan M."/>
            <person name="Sanges R."/>
            <person name="Schmutz J."/>
            <person name="Toseland A."/>
            <person name="Valas R."/>
            <person name="Veluchamy A."/>
            <person name="Ward B.J."/>
            <person name="Allen A."/>
            <person name="Barry K."/>
            <person name="Falciatore A."/>
            <person name="Ferrante M."/>
            <person name="Fortunato A.E."/>
            <person name="Gloeckner G."/>
            <person name="Gruber A."/>
            <person name="Hipkin R."/>
            <person name="Janech M."/>
            <person name="Kroth P."/>
            <person name="Leese F."/>
            <person name="Lindquist E."/>
            <person name="Lyon B.R."/>
            <person name="Martin J."/>
            <person name="Mayer C."/>
            <person name="Parker M."/>
            <person name="Quesneville H."/>
            <person name="Raymond J."/>
            <person name="Uhlig C."/>
            <person name="Valentin K.U."/>
            <person name="Worden A.Z."/>
            <person name="Armbrust E.V."/>
            <person name="Bowler C."/>
            <person name="Green B."/>
            <person name="Moulton V."/>
            <person name="Van Oosterhout C."/>
            <person name="Grigoriev I."/>
        </authorList>
    </citation>
    <scope>NUCLEOTIDE SEQUENCE [LARGE SCALE GENOMIC DNA]</scope>
    <source>
        <strain evidence="1 2">CCMP1102</strain>
    </source>
</reference>
<gene>
    <name evidence="1" type="ORF">FRACYDRAFT_241118</name>
</gene>
<dbReference type="InParanoid" id="A0A1E7F8R9"/>
<evidence type="ECO:0000313" key="2">
    <source>
        <dbReference type="Proteomes" id="UP000095751"/>
    </source>
</evidence>
<organism evidence="1 2">
    <name type="scientific">Fragilariopsis cylindrus CCMP1102</name>
    <dbReference type="NCBI Taxonomy" id="635003"/>
    <lineage>
        <taxon>Eukaryota</taxon>
        <taxon>Sar</taxon>
        <taxon>Stramenopiles</taxon>
        <taxon>Ochrophyta</taxon>
        <taxon>Bacillariophyta</taxon>
        <taxon>Bacillariophyceae</taxon>
        <taxon>Bacillariophycidae</taxon>
        <taxon>Bacillariales</taxon>
        <taxon>Bacillariaceae</taxon>
        <taxon>Fragilariopsis</taxon>
    </lineage>
</organism>
<protein>
    <submittedName>
        <fullName evidence="1">Uncharacterized protein</fullName>
    </submittedName>
</protein>
<accession>A0A1E7F8R9</accession>
<dbReference type="EMBL" id="KV784360">
    <property type="protein sequence ID" value="OEU14570.1"/>
    <property type="molecule type" value="Genomic_DNA"/>
</dbReference>